<reference evidence="4" key="1">
    <citation type="journal article" date="2017" name="Nat. Ecol. Evol.">
        <title>Genome expansion and lineage-specific genetic innovations in the forest pathogenic fungi Armillaria.</title>
        <authorList>
            <person name="Sipos G."/>
            <person name="Prasanna A.N."/>
            <person name="Walter M.C."/>
            <person name="O'Connor E."/>
            <person name="Balint B."/>
            <person name="Krizsan K."/>
            <person name="Kiss B."/>
            <person name="Hess J."/>
            <person name="Varga T."/>
            <person name="Slot J."/>
            <person name="Riley R."/>
            <person name="Boka B."/>
            <person name="Rigling D."/>
            <person name="Barry K."/>
            <person name="Lee J."/>
            <person name="Mihaltcheva S."/>
            <person name="LaButti K."/>
            <person name="Lipzen A."/>
            <person name="Waldron R."/>
            <person name="Moloney N.M."/>
            <person name="Sperisen C."/>
            <person name="Kredics L."/>
            <person name="Vagvoelgyi C."/>
            <person name="Patrignani A."/>
            <person name="Fitzpatrick D."/>
            <person name="Nagy I."/>
            <person name="Doyle S."/>
            <person name="Anderson J.B."/>
            <person name="Grigoriev I.V."/>
            <person name="Gueldener U."/>
            <person name="Muensterkoetter M."/>
            <person name="Nagy L.G."/>
        </authorList>
    </citation>
    <scope>NUCLEOTIDE SEQUENCE [LARGE SCALE GENOMIC DNA]</scope>
    <source>
        <strain evidence="4">Ar21-2</strain>
    </source>
</reference>
<feature type="region of interest" description="Disordered" evidence="1">
    <location>
        <begin position="352"/>
        <end position="371"/>
    </location>
</feature>
<evidence type="ECO:0000313" key="3">
    <source>
        <dbReference type="EMBL" id="PBK86704.1"/>
    </source>
</evidence>
<sequence length="426" mass="46251">MSNDNPFNGRSLQDGENFLVEDWSATNLEPQAGSSFPSVNASWGDASLGETSGYEWNQSSFQNGFTSVPISNYHMSDAGSSNGSEIHYQTYDPGFDSSSPASGPYPSLIPDCMSQRRNSLPSDYLTHRSMYGIVTRSGDEGPDTRRHSWQGAHDQNEQLYDAASSSYHSSRRPSFENLAQLATDSMPMPYPTGARVPAYGHYHSYSDPDVIQSAPTNVQRWQPSNSPASSAGELPYLNRTATPGISAELQSTLFLHDSDDLQRNIDPSFHPDIISGFGVYPSGTQVPEEHAHSNNSQPIADGTGSHPGSSDTGQVSTGSRFIVFVPNDSAEAGPSNSPLPYHMLPEMASGFPSPISGELSRNSSKSKHRGEPRAKSVACNYCRTKKNKCVGDSGEPCESCTTLNLVCTYSESRRGKYERKSKKKGK</sequence>
<dbReference type="OMA" id="PAYGHYH"/>
<accession>A0A2H3CYZ2</accession>
<dbReference type="AlphaFoldDB" id="A0A2H3CYZ2"/>
<evidence type="ECO:0000259" key="2">
    <source>
        <dbReference type="PROSITE" id="PS50048"/>
    </source>
</evidence>
<dbReference type="GO" id="GO:0000981">
    <property type="term" value="F:DNA-binding transcription factor activity, RNA polymerase II-specific"/>
    <property type="evidence" value="ECO:0007669"/>
    <property type="project" value="InterPro"/>
</dbReference>
<dbReference type="EMBL" id="KZ293682">
    <property type="protein sequence ID" value="PBK86704.1"/>
    <property type="molecule type" value="Genomic_DNA"/>
</dbReference>
<evidence type="ECO:0000256" key="1">
    <source>
        <dbReference type="SAM" id="MobiDB-lite"/>
    </source>
</evidence>
<dbReference type="SMART" id="SM00066">
    <property type="entry name" value="GAL4"/>
    <property type="match status" value="1"/>
</dbReference>
<dbReference type="PROSITE" id="PS00463">
    <property type="entry name" value="ZN2_CY6_FUNGAL_1"/>
    <property type="match status" value="1"/>
</dbReference>
<dbReference type="PROSITE" id="PS50048">
    <property type="entry name" value="ZN2_CY6_FUNGAL_2"/>
    <property type="match status" value="1"/>
</dbReference>
<dbReference type="InterPro" id="IPR001138">
    <property type="entry name" value="Zn2Cys6_DnaBD"/>
</dbReference>
<dbReference type="InParanoid" id="A0A2H3CYZ2"/>
<feature type="region of interest" description="Disordered" evidence="1">
    <location>
        <begin position="279"/>
        <end position="316"/>
    </location>
</feature>
<keyword evidence="4" id="KW-1185">Reference proteome</keyword>
<dbReference type="InterPro" id="IPR036864">
    <property type="entry name" value="Zn2-C6_fun-type_DNA-bd_sf"/>
</dbReference>
<name>A0A2H3CYZ2_ARMGA</name>
<gene>
    <name evidence="3" type="ORF">ARMGADRAFT_1035275</name>
</gene>
<feature type="region of interest" description="Disordered" evidence="1">
    <location>
        <begin position="84"/>
        <end position="110"/>
    </location>
</feature>
<dbReference type="GO" id="GO:0008270">
    <property type="term" value="F:zinc ion binding"/>
    <property type="evidence" value="ECO:0007669"/>
    <property type="project" value="InterPro"/>
</dbReference>
<dbReference type="Gene3D" id="4.10.240.10">
    <property type="entry name" value="Zn(2)-C6 fungal-type DNA-binding domain"/>
    <property type="match status" value="1"/>
</dbReference>
<feature type="compositionally biased region" description="Polar residues" evidence="1">
    <location>
        <begin position="306"/>
        <end position="316"/>
    </location>
</feature>
<proteinExistence type="predicted"/>
<feature type="compositionally biased region" description="Polar residues" evidence="1">
    <location>
        <begin position="24"/>
        <end position="41"/>
    </location>
</feature>
<dbReference type="Pfam" id="PF00172">
    <property type="entry name" value="Zn_clus"/>
    <property type="match status" value="1"/>
</dbReference>
<evidence type="ECO:0000313" key="4">
    <source>
        <dbReference type="Proteomes" id="UP000217790"/>
    </source>
</evidence>
<dbReference type="CDD" id="cd00067">
    <property type="entry name" value="GAL4"/>
    <property type="match status" value="1"/>
</dbReference>
<feature type="domain" description="Zn(2)-C6 fungal-type" evidence="2">
    <location>
        <begin position="378"/>
        <end position="409"/>
    </location>
</feature>
<organism evidence="3 4">
    <name type="scientific">Armillaria gallica</name>
    <name type="common">Bulbous honey fungus</name>
    <name type="synonym">Armillaria bulbosa</name>
    <dbReference type="NCBI Taxonomy" id="47427"/>
    <lineage>
        <taxon>Eukaryota</taxon>
        <taxon>Fungi</taxon>
        <taxon>Dikarya</taxon>
        <taxon>Basidiomycota</taxon>
        <taxon>Agaricomycotina</taxon>
        <taxon>Agaricomycetes</taxon>
        <taxon>Agaricomycetidae</taxon>
        <taxon>Agaricales</taxon>
        <taxon>Marasmiineae</taxon>
        <taxon>Physalacriaceae</taxon>
        <taxon>Armillaria</taxon>
    </lineage>
</organism>
<dbReference type="SUPFAM" id="SSF57701">
    <property type="entry name" value="Zn2/Cys6 DNA-binding domain"/>
    <property type="match status" value="1"/>
</dbReference>
<protein>
    <recommendedName>
        <fullName evidence="2">Zn(2)-C6 fungal-type domain-containing protein</fullName>
    </recommendedName>
</protein>
<dbReference type="OrthoDB" id="2928461at2759"/>
<feature type="region of interest" description="Disordered" evidence="1">
    <location>
        <begin position="21"/>
        <end position="42"/>
    </location>
</feature>
<dbReference type="Proteomes" id="UP000217790">
    <property type="component" value="Unassembled WGS sequence"/>
</dbReference>